<dbReference type="EMBL" id="CP019717">
    <property type="protein sequence ID" value="QHZ51301.1"/>
    <property type="molecule type" value="Genomic_DNA"/>
</dbReference>
<dbReference type="Proteomes" id="UP000464330">
    <property type="component" value="Chromosome"/>
</dbReference>
<evidence type="ECO:0000313" key="4">
    <source>
        <dbReference type="Proteomes" id="UP000464330"/>
    </source>
</evidence>
<accession>A0A6C0QS15</accession>
<dbReference type="RefSeq" id="WP_172423273.1">
    <property type="nucleotide sequence ID" value="NZ_CP019717.1"/>
</dbReference>
<gene>
    <name evidence="1" type="ORF">ERICV_02154</name>
    <name evidence="2" type="ORF">ERICV_03327</name>
    <name evidence="3" type="ORF">ERICV_03646</name>
</gene>
<reference evidence="1 4" key="1">
    <citation type="journal article" date="2020" name="Int. J. Med. Microbiol.">
        <title>Discovery of Paenibacillus larvae ERIC V: Phenotypic and genomic comparison to genotypes ERIC I-IV reveal different inventories of virulence factors which correlate with epidemiological prevalences of American Foulbrood.</title>
        <authorList>
            <person name="Beims H."/>
            <person name="Bunk B."/>
            <person name="Erler S."/>
            <person name="Mohr K.I."/>
            <person name="Sproer C."/>
            <person name="Pradella S."/>
            <person name="Gunther G."/>
            <person name="Rohde M."/>
            <person name="von der Ohe W."/>
            <person name="Steinert M."/>
        </authorList>
    </citation>
    <scope>NUCLEOTIDE SEQUENCE [LARGE SCALE GENOMIC DNA]</scope>
    <source>
        <strain evidence="1">Eric_V</strain>
    </source>
</reference>
<evidence type="ECO:0000313" key="1">
    <source>
        <dbReference type="EMBL" id="QHZ51301.1"/>
    </source>
</evidence>
<proteinExistence type="predicted"/>
<evidence type="ECO:0000313" key="3">
    <source>
        <dbReference type="EMBL" id="QHZ52745.1"/>
    </source>
</evidence>
<dbReference type="EMBL" id="CP019717">
    <property type="protein sequence ID" value="QHZ52745.1"/>
    <property type="molecule type" value="Genomic_DNA"/>
</dbReference>
<dbReference type="EMBL" id="CP019717">
    <property type="protein sequence ID" value="QHZ52438.1"/>
    <property type="molecule type" value="Genomic_DNA"/>
</dbReference>
<organism evidence="1 4">
    <name type="scientific">Paenibacillus larvae subsp. larvae</name>
    <dbReference type="NCBI Taxonomy" id="147375"/>
    <lineage>
        <taxon>Bacteria</taxon>
        <taxon>Bacillati</taxon>
        <taxon>Bacillota</taxon>
        <taxon>Bacilli</taxon>
        <taxon>Bacillales</taxon>
        <taxon>Paenibacillaceae</taxon>
        <taxon>Paenibacillus</taxon>
    </lineage>
</organism>
<evidence type="ECO:0000313" key="2">
    <source>
        <dbReference type="EMBL" id="QHZ52438.1"/>
    </source>
</evidence>
<protein>
    <submittedName>
        <fullName evidence="1">Uncharacterized protein</fullName>
    </submittedName>
</protein>
<name>A0A6C0QS15_9BACL</name>
<sequence>MNHKSAITQQEEQWLLKKHIAEKARADAAEERERILKQAIWELIK</sequence>
<dbReference type="AlphaFoldDB" id="A0A6C0QS15"/>